<dbReference type="EMBL" id="JRGF01000001">
    <property type="protein sequence ID" value="KHE43047.1"/>
    <property type="molecule type" value="Genomic_DNA"/>
</dbReference>
<dbReference type="Proteomes" id="UP000030889">
    <property type="component" value="Unassembled WGS sequence"/>
</dbReference>
<comment type="caution">
    <text evidence="1">The sequence shown here is derived from an EMBL/GenBank/DDBJ whole genome shotgun (WGS) entry which is preliminary data.</text>
</comment>
<protein>
    <submittedName>
        <fullName evidence="1">Uncharacterized protein</fullName>
    </submittedName>
</protein>
<reference evidence="1 2" key="1">
    <citation type="submission" date="2014-09" db="EMBL/GenBank/DDBJ databases">
        <title>Alistipes sp. 627, sp. nov., a novel member of the family Rikenellaceae isolated from human faeces.</title>
        <authorList>
            <person name="Shkoporov A.N."/>
            <person name="Chaplin A.V."/>
            <person name="Motuzova O.V."/>
            <person name="Kafarskaia L.I."/>
            <person name="Khokhlova E.V."/>
            <person name="Efimov B.A."/>
        </authorList>
    </citation>
    <scope>NUCLEOTIDE SEQUENCE [LARGE SCALE GENOMIC DNA]</scope>
    <source>
        <strain evidence="1 2">627</strain>
    </source>
</reference>
<organism evidence="1 2">
    <name type="scientific">Alistipes inops</name>
    <dbReference type="NCBI Taxonomy" id="1501391"/>
    <lineage>
        <taxon>Bacteria</taxon>
        <taxon>Pseudomonadati</taxon>
        <taxon>Bacteroidota</taxon>
        <taxon>Bacteroidia</taxon>
        <taxon>Bacteroidales</taxon>
        <taxon>Rikenellaceae</taxon>
        <taxon>Alistipes</taxon>
    </lineage>
</organism>
<evidence type="ECO:0000313" key="1">
    <source>
        <dbReference type="EMBL" id="KHE43047.1"/>
    </source>
</evidence>
<proteinExistence type="predicted"/>
<dbReference type="Gene3D" id="2.120.10.30">
    <property type="entry name" value="TolB, C-terminal domain"/>
    <property type="match status" value="1"/>
</dbReference>
<gene>
    <name evidence="1" type="ORF">LG35_00920</name>
</gene>
<accession>A0ABR4YLL2</accession>
<name>A0ABR4YLL2_9BACT</name>
<sequence length="933" mass="105904">MRWKSIGNDSLQVVFPDGFGKQAHRTLFYMDTVRSRISYGYPLPPLKTPVMMTTENFFSNGLAMMAPRRIEMGGIPAIDTYSEPWLKQLATHEYRHMVQFGNVNRSTVKVFGYLFGQQAPLLATGLLPFWFIEGDAVMAETQMSSFGRGLQPSFTMHYRALGDEILRSRNPDKWFCGSYKDYVPSHYELGFQLVSYADRRYDEYIGASITRYTSDYPILIFTTQLALNKYYGTSTRQLFRETFSSLNELWDSLPDTGNSPRVVSPPVKIYTTYSHPLYVNDSTLLVLKEDYDRASRFVEIDLHSGQERTVCYTGPVSTRPVFRNGTVVWTEYRQSTVWEQKVDSRLCVMQYGDDRYRQEASFGDGVLYPVLTDDGDLAFVRYHYDGHYSVELHSRERGTLRTHFDESVSLHGLAWDDLTQCFYYIALSDDGMSIGGVDFSGLKGRRFPVTSPAYVTVNNLSAGDGMLYFNSIYSGKDEAHTIDLSTGRQYRISESRYGSFAPSPSPGGEFVALTTYERDGYKTALQEVEYWEEVEWTPVPRNVVNAPLKPWDVPVVDDVVFTEEELNASMEKHPAERYSKAGHLFNLHSWAPLYYSPDRLMENSTLDAQFGATLISQNLLGTTEASLGYGYTLDGHSTVRGRFAYYGWAPKIEVTALWSDHPHQTINTASSPFYTSYYKGNSFDLSVRAYLPLLLSSGYRIRSLVPTLQFNLDNTEIITPEGQSNRASLVLASVQYNEYVRKARLDLQPRWGYTLRASTVSNPFSKLFATAWSVYGRVYTPGLFLHHGLTLAAAYQRTTDVFPMINVIDFQPRGYDQIATTSYFAASADYLFPVAYPDWGVSGVFFLKRISLDLSFQYARYLEPEYFIDLTGTAGNGLQKRGVPRHIYTFGGAVSLDIAPFRMPAESTCTLTVGVYKPRDKKVFVTCGFSVPL</sequence>
<keyword evidence="2" id="KW-1185">Reference proteome</keyword>
<dbReference type="InterPro" id="IPR011042">
    <property type="entry name" value="6-blade_b-propeller_TolB-like"/>
</dbReference>
<dbReference type="SUPFAM" id="SSF69304">
    <property type="entry name" value="Tricorn protease N-terminal domain"/>
    <property type="match status" value="1"/>
</dbReference>
<evidence type="ECO:0000313" key="2">
    <source>
        <dbReference type="Proteomes" id="UP000030889"/>
    </source>
</evidence>